<dbReference type="Proteomes" id="UP001597048">
    <property type="component" value="Unassembled WGS sequence"/>
</dbReference>
<name>A0ABW3KEC1_9GAMM</name>
<sequence>MSQASMTQALMSQTLDLTAYPHAQRERLRFIDCCLHYFGQVARTDLLQTFQTGLASGTRDLALYRELAPNNLTLRHDTKLYYRTATFTPLFEHDPQLILDKLNKYAWQGLTMGPNLSGICLDAVPTIMPADNILAPLLLAISQRQAISCDYVSLSSGQQSRELVPHTLVNNGRRWHVRAFDRRSQSFRDFVLTRFTRIQPLTLPIIVGEQQAQDTSWHHILPLTLMAHPKLPHPQAIELDYGMEIEKGTARLTLAVREALLGYVMQQWLVDCSADYQLNPAQYPLALADHQQLNAITNKALLPGASL</sequence>
<dbReference type="InterPro" id="IPR059020">
    <property type="entry name" value="CapW_CTD"/>
</dbReference>
<evidence type="ECO:0000259" key="1">
    <source>
        <dbReference type="Pfam" id="PF13280"/>
    </source>
</evidence>
<accession>A0ABW3KEC1</accession>
<dbReference type="InterPro" id="IPR026881">
    <property type="entry name" value="WYL_dom"/>
</dbReference>
<evidence type="ECO:0000313" key="4">
    <source>
        <dbReference type="EMBL" id="MFD1007460.1"/>
    </source>
</evidence>
<evidence type="ECO:0000259" key="2">
    <source>
        <dbReference type="Pfam" id="PF26107"/>
    </source>
</evidence>
<protein>
    <submittedName>
        <fullName evidence="4">WYL domain-containing protein</fullName>
    </submittedName>
</protein>
<evidence type="ECO:0000313" key="5">
    <source>
        <dbReference type="Proteomes" id="UP001597048"/>
    </source>
</evidence>
<reference evidence="5" key="1">
    <citation type="journal article" date="2019" name="Int. J. Syst. Evol. Microbiol.">
        <title>The Global Catalogue of Microorganisms (GCM) 10K type strain sequencing project: providing services to taxonomists for standard genome sequencing and annotation.</title>
        <authorList>
            <consortium name="The Broad Institute Genomics Platform"/>
            <consortium name="The Broad Institute Genome Sequencing Center for Infectious Disease"/>
            <person name="Wu L."/>
            <person name="Ma J."/>
        </authorList>
    </citation>
    <scope>NUCLEOTIDE SEQUENCE [LARGE SCALE GENOMIC DNA]</scope>
    <source>
        <strain evidence="5">CCUG 60525</strain>
    </source>
</reference>
<dbReference type="EMBL" id="JBHTJS010000014">
    <property type="protein sequence ID" value="MFD1007460.1"/>
    <property type="molecule type" value="Genomic_DNA"/>
</dbReference>
<gene>
    <name evidence="4" type="ORF">ACFQ1C_04715</name>
</gene>
<feature type="domain" description="WYL" evidence="1">
    <location>
        <begin position="133"/>
        <end position="199"/>
    </location>
</feature>
<organism evidence="4 5">
    <name type="scientific">Oceanisphaera ostreae</name>
    <dbReference type="NCBI Taxonomy" id="914151"/>
    <lineage>
        <taxon>Bacteria</taxon>
        <taxon>Pseudomonadati</taxon>
        <taxon>Pseudomonadota</taxon>
        <taxon>Gammaproteobacteria</taxon>
        <taxon>Aeromonadales</taxon>
        <taxon>Aeromonadaceae</taxon>
        <taxon>Oceanisphaera</taxon>
    </lineage>
</organism>
<dbReference type="InterPro" id="IPR059019">
    <property type="entry name" value="WHD_CapW"/>
</dbReference>
<evidence type="ECO:0000259" key="3">
    <source>
        <dbReference type="Pfam" id="PF26109"/>
    </source>
</evidence>
<feature type="domain" description="DNA-binding transcriptional repressor CapW winged helix-turn-helix" evidence="3">
    <location>
        <begin position="24"/>
        <end position="93"/>
    </location>
</feature>
<keyword evidence="5" id="KW-1185">Reference proteome</keyword>
<dbReference type="Pfam" id="PF13280">
    <property type="entry name" value="WYL"/>
    <property type="match status" value="1"/>
</dbReference>
<dbReference type="Pfam" id="PF26109">
    <property type="entry name" value="WHD_BrxR"/>
    <property type="match status" value="1"/>
</dbReference>
<feature type="domain" description="DNA-binding transcriptional repressor CapW C-terminal dimerisation" evidence="2">
    <location>
        <begin position="221"/>
        <end position="292"/>
    </location>
</feature>
<dbReference type="PROSITE" id="PS52050">
    <property type="entry name" value="WYL"/>
    <property type="match status" value="1"/>
</dbReference>
<comment type="caution">
    <text evidence="4">The sequence shown here is derived from an EMBL/GenBank/DDBJ whole genome shotgun (WGS) entry which is preliminary data.</text>
</comment>
<dbReference type="Pfam" id="PF26107">
    <property type="entry name" value="BrxR_CTD"/>
    <property type="match status" value="1"/>
</dbReference>
<dbReference type="PIRSF" id="PIRSF015558">
    <property type="entry name" value="Txn_reg_DeoR_prd"/>
    <property type="match status" value="1"/>
</dbReference>
<dbReference type="InterPro" id="IPR016634">
    <property type="entry name" value="CapW-like"/>
</dbReference>
<proteinExistence type="predicted"/>